<dbReference type="InterPro" id="IPR006575">
    <property type="entry name" value="RWD_dom"/>
</dbReference>
<dbReference type="PANTHER" id="PTHR12292">
    <property type="entry name" value="RWD DOMAIN-CONTAINING PROTEIN"/>
    <property type="match status" value="1"/>
</dbReference>
<evidence type="ECO:0000256" key="1">
    <source>
        <dbReference type="SAM" id="MobiDB-lite"/>
    </source>
</evidence>
<dbReference type="EnsemblMetazoa" id="G17011.1">
    <property type="protein sequence ID" value="G17011.1:cds"/>
    <property type="gene ID" value="G17011"/>
</dbReference>
<dbReference type="OrthoDB" id="277175at2759"/>
<dbReference type="HOGENOM" id="CLU_084528_2_0_1"/>
<dbReference type="EMBL" id="JH817499">
    <property type="protein sequence ID" value="EKC19415.1"/>
    <property type="molecule type" value="Genomic_DNA"/>
</dbReference>
<evidence type="ECO:0000259" key="2">
    <source>
        <dbReference type="PROSITE" id="PS50908"/>
    </source>
</evidence>
<dbReference type="AlphaFoldDB" id="K1PSL8"/>
<organism evidence="3">
    <name type="scientific">Magallana gigas</name>
    <name type="common">Pacific oyster</name>
    <name type="synonym">Crassostrea gigas</name>
    <dbReference type="NCBI Taxonomy" id="29159"/>
    <lineage>
        <taxon>Eukaryota</taxon>
        <taxon>Metazoa</taxon>
        <taxon>Spiralia</taxon>
        <taxon>Lophotrochozoa</taxon>
        <taxon>Mollusca</taxon>
        <taxon>Bivalvia</taxon>
        <taxon>Autobranchia</taxon>
        <taxon>Pteriomorphia</taxon>
        <taxon>Ostreida</taxon>
        <taxon>Ostreoidea</taxon>
        <taxon>Ostreidae</taxon>
        <taxon>Magallana</taxon>
    </lineage>
</organism>
<name>K1PSL8_MAGGI</name>
<feature type="compositionally biased region" description="Acidic residues" evidence="1">
    <location>
        <begin position="204"/>
        <end position="233"/>
    </location>
</feature>
<reference evidence="3" key="1">
    <citation type="journal article" date="2012" name="Nature">
        <title>The oyster genome reveals stress adaptation and complexity of shell formation.</title>
        <authorList>
            <person name="Zhang G."/>
            <person name="Fang X."/>
            <person name="Guo X."/>
            <person name="Li L."/>
            <person name="Luo R."/>
            <person name="Xu F."/>
            <person name="Yang P."/>
            <person name="Zhang L."/>
            <person name="Wang X."/>
            <person name="Qi H."/>
            <person name="Xiong Z."/>
            <person name="Que H."/>
            <person name="Xie Y."/>
            <person name="Holland P.W."/>
            <person name="Paps J."/>
            <person name="Zhu Y."/>
            <person name="Wu F."/>
            <person name="Chen Y."/>
            <person name="Wang J."/>
            <person name="Peng C."/>
            <person name="Meng J."/>
            <person name="Yang L."/>
            <person name="Liu J."/>
            <person name="Wen B."/>
            <person name="Zhang N."/>
            <person name="Huang Z."/>
            <person name="Zhu Q."/>
            <person name="Feng Y."/>
            <person name="Mount A."/>
            <person name="Hedgecock D."/>
            <person name="Xu Z."/>
            <person name="Liu Y."/>
            <person name="Domazet-Loso T."/>
            <person name="Du Y."/>
            <person name="Sun X."/>
            <person name="Zhang S."/>
            <person name="Liu B."/>
            <person name="Cheng P."/>
            <person name="Jiang X."/>
            <person name="Li J."/>
            <person name="Fan D."/>
            <person name="Wang W."/>
            <person name="Fu W."/>
            <person name="Wang T."/>
            <person name="Wang B."/>
            <person name="Zhang J."/>
            <person name="Peng Z."/>
            <person name="Li Y."/>
            <person name="Li N."/>
            <person name="Wang J."/>
            <person name="Chen M."/>
            <person name="He Y."/>
            <person name="Tan F."/>
            <person name="Song X."/>
            <person name="Zheng Q."/>
            <person name="Huang R."/>
            <person name="Yang H."/>
            <person name="Du X."/>
            <person name="Chen L."/>
            <person name="Yang M."/>
            <person name="Gaffney P.M."/>
            <person name="Wang S."/>
            <person name="Luo L."/>
            <person name="She Z."/>
            <person name="Ming Y."/>
            <person name="Huang W."/>
            <person name="Zhang S."/>
            <person name="Huang B."/>
            <person name="Zhang Y."/>
            <person name="Qu T."/>
            <person name="Ni P."/>
            <person name="Miao G."/>
            <person name="Wang J."/>
            <person name="Wang Q."/>
            <person name="Steinberg C.E."/>
            <person name="Wang H."/>
            <person name="Li N."/>
            <person name="Qian L."/>
            <person name="Zhang G."/>
            <person name="Li Y."/>
            <person name="Yang H."/>
            <person name="Liu X."/>
            <person name="Wang J."/>
            <person name="Yin Y."/>
            <person name="Wang J."/>
        </authorList>
    </citation>
    <scope>NUCLEOTIDE SEQUENCE [LARGE SCALE GENOMIC DNA]</scope>
    <source>
        <strain evidence="3">05x7-T-G4-1.051#20</strain>
    </source>
</reference>
<dbReference type="InterPro" id="IPR040213">
    <property type="entry name" value="GIR2-like"/>
</dbReference>
<keyword evidence="5" id="KW-1185">Reference proteome</keyword>
<dbReference type="Pfam" id="PF05773">
    <property type="entry name" value="RWD"/>
    <property type="match status" value="1"/>
</dbReference>
<proteinExistence type="predicted"/>
<evidence type="ECO:0000313" key="3">
    <source>
        <dbReference type="EMBL" id="EKC19415.1"/>
    </source>
</evidence>
<feature type="region of interest" description="Disordered" evidence="1">
    <location>
        <begin position="196"/>
        <end position="233"/>
    </location>
</feature>
<dbReference type="SUPFAM" id="SSF54495">
    <property type="entry name" value="UBC-like"/>
    <property type="match status" value="1"/>
</dbReference>
<evidence type="ECO:0000313" key="5">
    <source>
        <dbReference type="Proteomes" id="UP000005408"/>
    </source>
</evidence>
<gene>
    <name evidence="3" type="ORF">CGI_10008437</name>
</gene>
<dbReference type="FunFam" id="3.10.110.10:FF:000075">
    <property type="entry name" value="RWD domain-containing protein (Gir2)"/>
    <property type="match status" value="1"/>
</dbReference>
<dbReference type="Proteomes" id="UP000005408">
    <property type="component" value="Unassembled WGS sequence"/>
</dbReference>
<dbReference type="Gene3D" id="3.10.110.10">
    <property type="entry name" value="Ubiquitin Conjugating Enzyme"/>
    <property type="match status" value="1"/>
</dbReference>
<dbReference type="OMA" id="QWDEHKK"/>
<evidence type="ECO:0000313" key="4">
    <source>
        <dbReference type="EnsemblMetazoa" id="G17011.1:cds"/>
    </source>
</evidence>
<accession>K1PSL8</accession>
<reference evidence="4" key="2">
    <citation type="submission" date="2022-08" db="UniProtKB">
        <authorList>
            <consortium name="EnsemblMetazoa"/>
        </authorList>
    </citation>
    <scope>IDENTIFICATION</scope>
    <source>
        <strain evidence="4">05x7-T-G4-1.051#20</strain>
    </source>
</reference>
<feature type="domain" description="RWD" evidence="2">
    <location>
        <begin position="10"/>
        <end position="118"/>
    </location>
</feature>
<dbReference type="InterPro" id="IPR016135">
    <property type="entry name" value="UBQ-conjugating_enzyme/RWD"/>
</dbReference>
<dbReference type="FunCoup" id="K1PSL8">
    <property type="interactions" value="761"/>
</dbReference>
<dbReference type="SMART" id="SM00591">
    <property type="entry name" value="RWD"/>
    <property type="match status" value="1"/>
</dbReference>
<dbReference type="CDD" id="cd23816">
    <property type="entry name" value="RWD_RWDD1"/>
    <property type="match status" value="1"/>
</dbReference>
<dbReference type="PROSITE" id="PS50908">
    <property type="entry name" value="RWD"/>
    <property type="match status" value="1"/>
</dbReference>
<sequence length="233" mass="27279">MTDFKEEQNNEIEALESIYPEEIEVLKTDPYHVFTITICSQETDQSEDEDLASCVIQFSYVEKYPEEPPLFEIVDNENLEDDQIEEIISLINEQIEENIGMVLVFTIVSAVQEKLTVMVEDSKRRKQEEIERKKRQLEEEEQKRFEGTKVTVETFLAWKTKFDAEMAEMKKEKVHKEKTKGLTGKEMFMRDESMADSDLKLLESEEEGVEVDESLFQDMDDLDMDDDLEEAGD</sequence>
<protein>
    <submittedName>
        <fullName evidence="3 4">RWD domain-containing protein</fullName>
    </submittedName>
</protein>